<evidence type="ECO:0000313" key="4">
    <source>
        <dbReference type="EMBL" id="ETN40566.1"/>
    </source>
</evidence>
<keyword evidence="5" id="KW-1185">Reference proteome</keyword>
<evidence type="ECO:0000313" key="5">
    <source>
        <dbReference type="Proteomes" id="UP000030752"/>
    </source>
</evidence>
<dbReference type="SUPFAM" id="SSF48371">
    <property type="entry name" value="ARM repeat"/>
    <property type="match status" value="3"/>
</dbReference>
<feature type="compositionally biased region" description="Basic and acidic residues" evidence="1">
    <location>
        <begin position="25"/>
        <end position="38"/>
    </location>
</feature>
<accession>W2RVM6</accession>
<dbReference type="Gene3D" id="1.25.40.180">
    <property type="match status" value="3"/>
</dbReference>
<evidence type="ECO:0000259" key="2">
    <source>
        <dbReference type="Pfam" id="PF09088"/>
    </source>
</evidence>
<dbReference type="FunCoup" id="W2RVM6">
    <property type="interactions" value="868"/>
</dbReference>
<dbReference type="Pfam" id="PF09090">
    <property type="entry name" value="MIF4G_like_2"/>
    <property type="match status" value="1"/>
</dbReference>
<evidence type="ECO:0008006" key="6">
    <source>
        <dbReference type="Google" id="ProtNLM"/>
    </source>
</evidence>
<dbReference type="OrthoDB" id="10252707at2759"/>
<feature type="region of interest" description="Disordered" evidence="1">
    <location>
        <begin position="1"/>
        <end position="38"/>
    </location>
</feature>
<dbReference type="PANTHER" id="PTHR12412:SF2">
    <property type="entry name" value="NUCLEAR CAP-BINDING PROTEIN SUBUNIT 1"/>
    <property type="match status" value="1"/>
</dbReference>
<protein>
    <recommendedName>
        <fullName evidence="6">MIF4G domain-containing protein</fullName>
    </recommendedName>
</protein>
<name>W2RVM6_CYPE1</name>
<organism evidence="4 5">
    <name type="scientific">Cyphellophora europaea (strain CBS 101466)</name>
    <name type="common">Phialophora europaea</name>
    <dbReference type="NCBI Taxonomy" id="1220924"/>
    <lineage>
        <taxon>Eukaryota</taxon>
        <taxon>Fungi</taxon>
        <taxon>Dikarya</taxon>
        <taxon>Ascomycota</taxon>
        <taxon>Pezizomycotina</taxon>
        <taxon>Eurotiomycetes</taxon>
        <taxon>Chaetothyriomycetidae</taxon>
        <taxon>Chaetothyriales</taxon>
        <taxon>Cyphellophoraceae</taxon>
        <taxon>Cyphellophora</taxon>
    </lineage>
</organism>
<evidence type="ECO:0000259" key="3">
    <source>
        <dbReference type="Pfam" id="PF09090"/>
    </source>
</evidence>
<dbReference type="PANTHER" id="PTHR12412">
    <property type="entry name" value="CAP BINDING PROTEIN"/>
    <property type="match status" value="1"/>
</dbReference>
<dbReference type="AlphaFoldDB" id="W2RVM6"/>
<dbReference type="InParanoid" id="W2RVM6"/>
<dbReference type="eggNOG" id="KOG1104">
    <property type="taxonomic scope" value="Eukaryota"/>
</dbReference>
<dbReference type="GeneID" id="19972182"/>
<dbReference type="VEuPathDB" id="FungiDB:HMPREF1541_04843"/>
<dbReference type="GO" id="GO:0000184">
    <property type="term" value="P:nuclear-transcribed mRNA catabolic process, nonsense-mediated decay"/>
    <property type="evidence" value="ECO:0007669"/>
    <property type="project" value="TreeGrafter"/>
</dbReference>
<dbReference type="GO" id="GO:0000339">
    <property type="term" value="F:RNA cap binding"/>
    <property type="evidence" value="ECO:0007669"/>
    <property type="project" value="InterPro"/>
</dbReference>
<dbReference type="InterPro" id="IPR016024">
    <property type="entry name" value="ARM-type_fold"/>
</dbReference>
<dbReference type="RefSeq" id="XP_008717409.1">
    <property type="nucleotide sequence ID" value="XM_008719187.1"/>
</dbReference>
<dbReference type="STRING" id="1220924.W2RVM6"/>
<dbReference type="Pfam" id="PF09088">
    <property type="entry name" value="MIF4G_like"/>
    <property type="match status" value="1"/>
</dbReference>
<dbReference type="GO" id="GO:0003729">
    <property type="term" value="F:mRNA binding"/>
    <property type="evidence" value="ECO:0007669"/>
    <property type="project" value="TreeGrafter"/>
</dbReference>
<dbReference type="HOGENOM" id="CLU_013816_0_0_1"/>
<dbReference type="EMBL" id="KB822720">
    <property type="protein sequence ID" value="ETN40566.1"/>
    <property type="molecule type" value="Genomic_DNA"/>
</dbReference>
<feature type="domain" description="MIF4G-like type 1" evidence="2">
    <location>
        <begin position="333"/>
        <end position="523"/>
    </location>
</feature>
<dbReference type="GO" id="GO:0005634">
    <property type="term" value="C:nucleus"/>
    <property type="evidence" value="ECO:0007669"/>
    <property type="project" value="TreeGrafter"/>
</dbReference>
<dbReference type="GO" id="GO:0005846">
    <property type="term" value="C:nuclear cap binding complex"/>
    <property type="evidence" value="ECO:0007669"/>
    <property type="project" value="InterPro"/>
</dbReference>
<reference evidence="4 5" key="1">
    <citation type="submission" date="2013-03" db="EMBL/GenBank/DDBJ databases">
        <title>The Genome Sequence of Phialophora europaea CBS 101466.</title>
        <authorList>
            <consortium name="The Broad Institute Genomics Platform"/>
            <person name="Cuomo C."/>
            <person name="de Hoog S."/>
            <person name="Gorbushina A."/>
            <person name="Walker B."/>
            <person name="Young S.K."/>
            <person name="Zeng Q."/>
            <person name="Gargeya S."/>
            <person name="Fitzgerald M."/>
            <person name="Haas B."/>
            <person name="Abouelleil A."/>
            <person name="Allen A.W."/>
            <person name="Alvarado L."/>
            <person name="Arachchi H.M."/>
            <person name="Berlin A.M."/>
            <person name="Chapman S.B."/>
            <person name="Gainer-Dewar J."/>
            <person name="Goldberg J."/>
            <person name="Griggs A."/>
            <person name="Gujja S."/>
            <person name="Hansen M."/>
            <person name="Howarth C."/>
            <person name="Imamovic A."/>
            <person name="Ireland A."/>
            <person name="Larimer J."/>
            <person name="McCowan C."/>
            <person name="Murphy C."/>
            <person name="Pearson M."/>
            <person name="Poon T.W."/>
            <person name="Priest M."/>
            <person name="Roberts A."/>
            <person name="Saif S."/>
            <person name="Shea T."/>
            <person name="Sisk P."/>
            <person name="Sykes S."/>
            <person name="Wortman J."/>
            <person name="Nusbaum C."/>
            <person name="Birren B."/>
        </authorList>
    </citation>
    <scope>NUCLEOTIDE SEQUENCE [LARGE SCALE GENOMIC DNA]</scope>
    <source>
        <strain evidence="4 5">CBS 101466</strain>
    </source>
</reference>
<sequence length="848" mass="95560">MADYDRRGPPRGGRGGQFNNRKRRYRDDDRDYDDRRNQRRRYEEPLASKIGKKFQSLCEWTQYTVEEDVRWLAKTIADNYFDSDLTSRVLDLCIAMTVEQPFKITWIASVVLLANARKPEFGADVLTKLGNVLQKHILEGNWREAKLYIRFLSCLQGLFEGEGVFPLLEELFVRAADLQTKSSDDALGLELVKIILLTIPYAMVSSANDIEAQAGALLDKTDIIASTPHTLETLVDPYPSLQAQGPTSSESLLAILQKHMTEEAKNSWPLSCLPRPWRPTEKAPADEEYPLSDAQKQPFPTITLPENMPLGPRPIFPEIYFSVYSDQEIATVPPPSDTSSVLIRDAINDTINALDTNRYTAAKILIDVDLYFAPRTFVHRGTAFDKVRDVVPEGQVQWKSEDVAVDACFANLFQLPAPEHKLVYYHSVLTEACRLQPQAVAPSLGRAIRYLYRNVDRMDVELSSRFLEWFAHHLSNFGFTWKWTEWTEDLELSDLTPKKAFILDSLDKEIRLSFAARIRGTLPPEYGPLIAKEKEIDAPMPKFEKEGVPFGDKAKEIVQLIRKRASVDEMEPILEQVEAEAKAGGSNDLQARAIAIDVLATSITWVGSKSLSHVLAIVDRSKSVLAKLMAIDNVAMQSQIISSIFEYWQFQPGTASIITLKLVNYQVLTPEGVIAWTFGTGIDGGRCLSRVHSWEIVTGVLGKVAMKVKEVVHLARTPGLDEEKRTELSGVLETEMTGHRALFAQMKRGLQTVQTGQMAANGDRMLTEEEEALVKVWVAKWSWCMDRKEKVMEMWVRDEMAKPVPEREIVDEKMEEITMQDTRATNGHGDANGATGSGEPESQMDAEV</sequence>
<dbReference type="InterPro" id="IPR027159">
    <property type="entry name" value="CBP80"/>
</dbReference>
<gene>
    <name evidence="4" type="ORF">HMPREF1541_04843</name>
</gene>
<dbReference type="InterPro" id="IPR015174">
    <property type="entry name" value="MIF4G-like_typ-2"/>
</dbReference>
<dbReference type="InterPro" id="IPR015172">
    <property type="entry name" value="MIF4G-like_typ-1"/>
</dbReference>
<evidence type="ECO:0000256" key="1">
    <source>
        <dbReference type="SAM" id="MobiDB-lite"/>
    </source>
</evidence>
<proteinExistence type="predicted"/>
<dbReference type="Proteomes" id="UP000030752">
    <property type="component" value="Unassembled WGS sequence"/>
</dbReference>
<dbReference type="GO" id="GO:0006406">
    <property type="term" value="P:mRNA export from nucleus"/>
    <property type="evidence" value="ECO:0007669"/>
    <property type="project" value="InterPro"/>
</dbReference>
<feature type="domain" description="MIF4G-like type 2" evidence="3">
    <location>
        <begin position="542"/>
        <end position="783"/>
    </location>
</feature>
<feature type="region of interest" description="Disordered" evidence="1">
    <location>
        <begin position="820"/>
        <end position="848"/>
    </location>
</feature>